<name>A0A7C2BGU8_THERO</name>
<keyword evidence="3" id="KW-0540">Nuclease</keyword>
<evidence type="ECO:0000256" key="5">
    <source>
        <dbReference type="ARBA" id="ARBA00022842"/>
    </source>
</evidence>
<organism evidence="6">
    <name type="scientific">Thermomicrobium roseum</name>
    <dbReference type="NCBI Taxonomy" id="500"/>
    <lineage>
        <taxon>Bacteria</taxon>
        <taxon>Pseudomonadati</taxon>
        <taxon>Thermomicrobiota</taxon>
        <taxon>Thermomicrobia</taxon>
        <taxon>Thermomicrobiales</taxon>
        <taxon>Thermomicrobiaceae</taxon>
        <taxon>Thermomicrobium</taxon>
    </lineage>
</organism>
<evidence type="ECO:0000256" key="4">
    <source>
        <dbReference type="ARBA" id="ARBA00022801"/>
    </source>
</evidence>
<dbReference type="Pfam" id="PF01850">
    <property type="entry name" value="PIN"/>
    <property type="match status" value="1"/>
</dbReference>
<dbReference type="SUPFAM" id="SSF88723">
    <property type="entry name" value="PIN domain-like"/>
    <property type="match status" value="1"/>
</dbReference>
<evidence type="ECO:0000313" key="6">
    <source>
        <dbReference type="EMBL" id="HEF65328.1"/>
    </source>
</evidence>
<dbReference type="PANTHER" id="PTHR11603:SF147">
    <property type="entry name" value="MEMBRANE PROTEIN"/>
    <property type="match status" value="1"/>
</dbReference>
<proteinExistence type="predicted"/>
<dbReference type="GO" id="GO:0004518">
    <property type="term" value="F:nuclease activity"/>
    <property type="evidence" value="ECO:0007669"/>
    <property type="project" value="UniProtKB-KW"/>
</dbReference>
<keyword evidence="5" id="KW-0460">Magnesium</keyword>
<dbReference type="GO" id="GO:0016740">
    <property type="term" value="F:transferase activity"/>
    <property type="evidence" value="ECO:0007669"/>
    <property type="project" value="UniProtKB-KW"/>
</dbReference>
<dbReference type="PANTHER" id="PTHR11603">
    <property type="entry name" value="AAA FAMILY ATPASE"/>
    <property type="match status" value="1"/>
</dbReference>
<dbReference type="SMART" id="SM00670">
    <property type="entry name" value="PINc"/>
    <property type="match status" value="1"/>
</dbReference>
<dbReference type="EMBL" id="DSJL01000011">
    <property type="protein sequence ID" value="HEF65328.1"/>
    <property type="molecule type" value="Genomic_DNA"/>
</dbReference>
<evidence type="ECO:0000256" key="2">
    <source>
        <dbReference type="ARBA" id="ARBA00022679"/>
    </source>
</evidence>
<sequence length="378" mass="40488">MVALKPSRDAAQTASTEGTMEHPPVDRRRARAERANAPIGRLLRYSGLFVGALVGWSFGGVLAARPELVAASQLFLAAVLAALGFLTTPYVVFDLVDAILLRLRALTLDALIAGGLGAFFGALLGLLLAWPLALLPRPAGQLVPPAVALLATVIGTLVGHSKRTEILSLVGRASRPGEPALVLDTSVLIDGRIRALLRTGFFEGTVFVPEEVLQELHRIAESRESTRRARGRRGLEVLRRLREDLGTGLEVLSAFQPARPVDEAVVARCSELGGRLVTCDQRLADVARVRGLVVLNPNQLAEALRSPVHVGDQLTLLLVGPGREPEQAIGYLEDGTLVVVEHAESFIGREVLVEVTRTLQTASGRLVFGQLVQRGETP</sequence>
<dbReference type="AlphaFoldDB" id="A0A7C2BGU8"/>
<dbReference type="InterPro" id="IPR002792">
    <property type="entry name" value="TRAM_dom"/>
</dbReference>
<dbReference type="Pfam" id="PF01938">
    <property type="entry name" value="TRAM"/>
    <property type="match status" value="1"/>
</dbReference>
<protein>
    <submittedName>
        <fullName evidence="6">PIN domain-containing protein</fullName>
    </submittedName>
</protein>
<comment type="cofactor">
    <cofactor evidence="1">
        <name>Mg(2+)</name>
        <dbReference type="ChEBI" id="CHEBI:18420"/>
    </cofactor>
</comment>
<dbReference type="InterPro" id="IPR002716">
    <property type="entry name" value="PIN_dom"/>
</dbReference>
<dbReference type="InterPro" id="IPR052041">
    <property type="entry name" value="Nucleic_acid_metab_PIN/TRAM"/>
</dbReference>
<dbReference type="InterPro" id="IPR029060">
    <property type="entry name" value="PIN-like_dom_sf"/>
</dbReference>
<accession>A0A7C2BGU8</accession>
<evidence type="ECO:0000256" key="3">
    <source>
        <dbReference type="ARBA" id="ARBA00022722"/>
    </source>
</evidence>
<gene>
    <name evidence="6" type="ORF">ENP47_07000</name>
</gene>
<dbReference type="CDD" id="cd09877">
    <property type="entry name" value="PIN_YacL-like"/>
    <property type="match status" value="1"/>
</dbReference>
<dbReference type="GO" id="GO:0016787">
    <property type="term" value="F:hydrolase activity"/>
    <property type="evidence" value="ECO:0007669"/>
    <property type="project" value="UniProtKB-KW"/>
</dbReference>
<dbReference type="Gene3D" id="3.40.50.1010">
    <property type="entry name" value="5'-nuclease"/>
    <property type="match status" value="1"/>
</dbReference>
<dbReference type="PROSITE" id="PS50926">
    <property type="entry name" value="TRAM"/>
    <property type="match status" value="1"/>
</dbReference>
<keyword evidence="4" id="KW-0378">Hydrolase</keyword>
<comment type="caution">
    <text evidence="6">The sequence shown here is derived from an EMBL/GenBank/DDBJ whole genome shotgun (WGS) entry which is preliminary data.</text>
</comment>
<keyword evidence="2" id="KW-0808">Transferase</keyword>
<evidence type="ECO:0000256" key="1">
    <source>
        <dbReference type="ARBA" id="ARBA00001946"/>
    </source>
</evidence>
<reference evidence="6" key="1">
    <citation type="journal article" date="2020" name="mSystems">
        <title>Genome- and Community-Level Interaction Insights into Carbon Utilization and Element Cycling Functions of Hydrothermarchaeota in Hydrothermal Sediment.</title>
        <authorList>
            <person name="Zhou Z."/>
            <person name="Liu Y."/>
            <person name="Xu W."/>
            <person name="Pan J."/>
            <person name="Luo Z.H."/>
            <person name="Li M."/>
        </authorList>
    </citation>
    <scope>NUCLEOTIDE SEQUENCE [LARGE SCALE GENOMIC DNA]</scope>
    <source>
        <strain evidence="6">SpSt-222</strain>
    </source>
</reference>